<name>A0A830D684_9LAMI</name>
<dbReference type="Pfam" id="PF05938">
    <property type="entry name" value="Self-incomp_S1"/>
    <property type="match status" value="1"/>
</dbReference>
<evidence type="ECO:0000256" key="1">
    <source>
        <dbReference type="ARBA" id="ARBA00004613"/>
    </source>
</evidence>
<keyword evidence="3 6" id="KW-0713">Self-incompatibility</keyword>
<evidence type="ECO:0000256" key="2">
    <source>
        <dbReference type="ARBA" id="ARBA00005581"/>
    </source>
</evidence>
<accession>A0A830D684</accession>
<protein>
    <recommendedName>
        <fullName evidence="6">S-protein homolog</fullName>
    </recommendedName>
</protein>
<evidence type="ECO:0000256" key="4">
    <source>
        <dbReference type="ARBA" id="ARBA00022525"/>
    </source>
</evidence>
<dbReference type="GO" id="GO:0005576">
    <property type="term" value="C:extracellular region"/>
    <property type="evidence" value="ECO:0007669"/>
    <property type="project" value="UniProtKB-SubCell"/>
</dbReference>
<evidence type="ECO:0000256" key="5">
    <source>
        <dbReference type="ARBA" id="ARBA00022729"/>
    </source>
</evidence>
<dbReference type="OrthoDB" id="1848419at2759"/>
<dbReference type="PANTHER" id="PTHR31232">
    <property type="match status" value="1"/>
</dbReference>
<organism evidence="7 8">
    <name type="scientific">Phtheirospermum japonicum</name>
    <dbReference type="NCBI Taxonomy" id="374723"/>
    <lineage>
        <taxon>Eukaryota</taxon>
        <taxon>Viridiplantae</taxon>
        <taxon>Streptophyta</taxon>
        <taxon>Embryophyta</taxon>
        <taxon>Tracheophyta</taxon>
        <taxon>Spermatophyta</taxon>
        <taxon>Magnoliopsida</taxon>
        <taxon>eudicotyledons</taxon>
        <taxon>Gunneridae</taxon>
        <taxon>Pentapetalae</taxon>
        <taxon>asterids</taxon>
        <taxon>lamiids</taxon>
        <taxon>Lamiales</taxon>
        <taxon>Orobanchaceae</taxon>
        <taxon>Orobanchaceae incertae sedis</taxon>
        <taxon>Phtheirospermum</taxon>
    </lineage>
</organism>
<dbReference type="GO" id="GO:0060320">
    <property type="term" value="P:rejection of self pollen"/>
    <property type="evidence" value="ECO:0007669"/>
    <property type="project" value="UniProtKB-KW"/>
</dbReference>
<feature type="signal peptide" evidence="6">
    <location>
        <begin position="1"/>
        <end position="19"/>
    </location>
</feature>
<gene>
    <name evidence="7" type="ORF">PHJA_002947800</name>
</gene>
<dbReference type="PANTHER" id="PTHR31232:SF61">
    <property type="entry name" value="S-PROTEIN HOMOLOG"/>
    <property type="match status" value="1"/>
</dbReference>
<dbReference type="EMBL" id="BMAC01002743">
    <property type="protein sequence ID" value="GFQ08038.1"/>
    <property type="molecule type" value="Genomic_DNA"/>
</dbReference>
<dbReference type="Proteomes" id="UP000653305">
    <property type="component" value="Unassembled WGS sequence"/>
</dbReference>
<keyword evidence="4 6" id="KW-0964">Secreted</keyword>
<reference evidence="7" key="1">
    <citation type="submission" date="2020-07" db="EMBL/GenBank/DDBJ databases">
        <title>Ethylene signaling mediates host invasion by parasitic plants.</title>
        <authorList>
            <person name="Yoshida S."/>
        </authorList>
    </citation>
    <scope>NUCLEOTIDE SEQUENCE</scope>
    <source>
        <strain evidence="7">Okayama</strain>
    </source>
</reference>
<comment type="caution">
    <text evidence="7">The sequence shown here is derived from an EMBL/GenBank/DDBJ whole genome shotgun (WGS) entry which is preliminary data.</text>
</comment>
<evidence type="ECO:0000313" key="7">
    <source>
        <dbReference type="EMBL" id="GFQ08038.1"/>
    </source>
</evidence>
<proteinExistence type="inferred from homology"/>
<evidence type="ECO:0000313" key="8">
    <source>
        <dbReference type="Proteomes" id="UP000653305"/>
    </source>
</evidence>
<comment type="similarity">
    <text evidence="2 6">Belongs to the plant self-incompatibility (S1) protein family.</text>
</comment>
<keyword evidence="5 6" id="KW-0732">Signal</keyword>
<feature type="chain" id="PRO_5033101255" description="S-protein homolog" evidence="6">
    <location>
        <begin position="20"/>
        <end position="140"/>
    </location>
</feature>
<evidence type="ECO:0000256" key="3">
    <source>
        <dbReference type="ARBA" id="ARBA00022471"/>
    </source>
</evidence>
<sequence>MIFQAHSLLFTRVTVFVVSDLPRDSPPLYVHCASGDDELGYHTLKLGQDFHFEFGKGPKTLFFCHLWWNGKNIAFDVFRTSWKTNHCASVPEMEICYWQARPDGIYLAKDYPATSLTKQYSLVNELTLVLLFNIPEVVVT</sequence>
<dbReference type="InterPro" id="IPR010264">
    <property type="entry name" value="Self-incomp_S1"/>
</dbReference>
<dbReference type="AlphaFoldDB" id="A0A830D684"/>
<comment type="subcellular location">
    <subcellularLocation>
        <location evidence="1 6">Secreted</location>
    </subcellularLocation>
</comment>
<keyword evidence="8" id="KW-1185">Reference proteome</keyword>
<evidence type="ECO:0000256" key="6">
    <source>
        <dbReference type="RuleBase" id="RU367044"/>
    </source>
</evidence>